<reference evidence="1 2" key="1">
    <citation type="submission" date="2020-11" db="EMBL/GenBank/DDBJ databases">
        <title>Sequencing the genomes of 1000 actinobacteria strains.</title>
        <authorList>
            <person name="Klenk H.-P."/>
        </authorList>
    </citation>
    <scope>NUCLEOTIDE SEQUENCE [LARGE SCALE GENOMIC DNA]</scope>
    <source>
        <strain evidence="1 2">DSM 101692</strain>
    </source>
</reference>
<dbReference type="EMBL" id="JADOTX010000001">
    <property type="protein sequence ID" value="MBG6067850.1"/>
    <property type="molecule type" value="Genomic_DNA"/>
</dbReference>
<name>A0ABS0JLD2_9ACTN</name>
<sequence>MVGEEDAPARVPVDAGAWRWPVRADRIECGECSERMPVAPLTALTEIADALAEHTRVCRAFS</sequence>
<dbReference type="Proteomes" id="UP000614915">
    <property type="component" value="Unassembled WGS sequence"/>
</dbReference>
<protein>
    <submittedName>
        <fullName evidence="1">Uncharacterized protein</fullName>
    </submittedName>
</protein>
<comment type="caution">
    <text evidence="1">The sequence shown here is derived from an EMBL/GenBank/DDBJ whole genome shotgun (WGS) entry which is preliminary data.</text>
</comment>
<evidence type="ECO:0000313" key="1">
    <source>
        <dbReference type="EMBL" id="MBG6067850.1"/>
    </source>
</evidence>
<proteinExistence type="predicted"/>
<keyword evidence="2" id="KW-1185">Reference proteome</keyword>
<accession>A0ABS0JLD2</accession>
<dbReference type="RefSeq" id="WP_196928303.1">
    <property type="nucleotide sequence ID" value="NZ_JADOTX010000001.1"/>
</dbReference>
<evidence type="ECO:0000313" key="2">
    <source>
        <dbReference type="Proteomes" id="UP000614915"/>
    </source>
</evidence>
<gene>
    <name evidence="1" type="ORF">IW248_004137</name>
</gene>
<organism evidence="1 2">
    <name type="scientific">Micromonospora ureilytica</name>
    <dbReference type="NCBI Taxonomy" id="709868"/>
    <lineage>
        <taxon>Bacteria</taxon>
        <taxon>Bacillati</taxon>
        <taxon>Actinomycetota</taxon>
        <taxon>Actinomycetes</taxon>
        <taxon>Micromonosporales</taxon>
        <taxon>Micromonosporaceae</taxon>
        <taxon>Micromonospora</taxon>
    </lineage>
</organism>